<feature type="binding site" evidence="6">
    <location>
        <position position="51"/>
    </location>
    <ligand>
        <name>Zn(2+)</name>
        <dbReference type="ChEBI" id="CHEBI:29105"/>
    </ligand>
</feature>
<feature type="domain" description="MsrB" evidence="7">
    <location>
        <begin position="9"/>
        <end position="131"/>
    </location>
</feature>
<dbReference type="InterPro" id="IPR011057">
    <property type="entry name" value="Mss4-like_sf"/>
</dbReference>
<keyword evidence="4 6" id="KW-0560">Oxidoreductase</keyword>
<comment type="caution">
    <text evidence="8">The sequence shown here is derived from an EMBL/GenBank/DDBJ whole genome shotgun (WGS) entry which is preliminary data.</text>
</comment>
<evidence type="ECO:0000313" key="9">
    <source>
        <dbReference type="Proteomes" id="UP000177575"/>
    </source>
</evidence>
<evidence type="ECO:0000256" key="4">
    <source>
        <dbReference type="ARBA" id="ARBA00023002"/>
    </source>
</evidence>
<accession>A0A1G2Q3V2</accession>
<protein>
    <recommendedName>
        <fullName evidence="6">Peptide methionine sulfoxide reductase MsrB</fullName>
        <ecNumber evidence="6">1.8.4.12</ecNumber>
    </recommendedName>
    <alternativeName>
        <fullName evidence="6">Peptide-methionine (R)-S-oxide reductase</fullName>
    </alternativeName>
</protein>
<dbReference type="AlphaFoldDB" id="A0A1G2Q3V2"/>
<dbReference type="EMBL" id="MHTC01000020">
    <property type="protein sequence ID" value="OHA55275.1"/>
    <property type="molecule type" value="Genomic_DNA"/>
</dbReference>
<dbReference type="Pfam" id="PF01641">
    <property type="entry name" value="SelR"/>
    <property type="match status" value="1"/>
</dbReference>
<comment type="catalytic activity">
    <reaction evidence="5 6">
        <text>L-methionyl-[protein] + [thioredoxin]-disulfide + H2O = L-methionyl-(R)-S-oxide-[protein] + [thioredoxin]-dithiol</text>
        <dbReference type="Rhea" id="RHEA:24164"/>
        <dbReference type="Rhea" id="RHEA-COMP:10698"/>
        <dbReference type="Rhea" id="RHEA-COMP:10700"/>
        <dbReference type="Rhea" id="RHEA-COMP:12313"/>
        <dbReference type="Rhea" id="RHEA-COMP:12314"/>
        <dbReference type="ChEBI" id="CHEBI:15377"/>
        <dbReference type="ChEBI" id="CHEBI:16044"/>
        <dbReference type="ChEBI" id="CHEBI:29950"/>
        <dbReference type="ChEBI" id="CHEBI:45764"/>
        <dbReference type="ChEBI" id="CHEBI:50058"/>
        <dbReference type="EC" id="1.8.4.12"/>
    </reaction>
</comment>
<dbReference type="GO" id="GO:0006979">
    <property type="term" value="P:response to oxidative stress"/>
    <property type="evidence" value="ECO:0007669"/>
    <property type="project" value="InterPro"/>
</dbReference>
<comment type="cofactor">
    <cofactor evidence="6">
        <name>Zn(2+)</name>
        <dbReference type="ChEBI" id="CHEBI:29105"/>
    </cofactor>
    <text evidence="6">Binds 1 zinc ion per subunit. The zinc ion is important for the structural integrity of the protein.</text>
</comment>
<keyword evidence="2 6" id="KW-0479">Metal-binding</keyword>
<gene>
    <name evidence="6" type="primary">msrB</name>
    <name evidence="8" type="ORF">A2388_03305</name>
</gene>
<dbReference type="NCBIfam" id="TIGR00357">
    <property type="entry name" value="peptide-methionine (R)-S-oxide reductase MsrB"/>
    <property type="match status" value="1"/>
</dbReference>
<dbReference type="HAMAP" id="MF_01400">
    <property type="entry name" value="MsrB"/>
    <property type="match status" value="1"/>
</dbReference>
<dbReference type="GO" id="GO:0008270">
    <property type="term" value="F:zinc ion binding"/>
    <property type="evidence" value="ECO:0007669"/>
    <property type="project" value="UniProtKB-UniRule"/>
</dbReference>
<dbReference type="InterPro" id="IPR002579">
    <property type="entry name" value="Met_Sox_Rdtase_MsrB_dom"/>
</dbReference>
<evidence type="ECO:0000256" key="3">
    <source>
        <dbReference type="ARBA" id="ARBA00022833"/>
    </source>
</evidence>
<proteinExistence type="inferred from homology"/>
<reference evidence="8 9" key="1">
    <citation type="journal article" date="2016" name="Nat. Commun.">
        <title>Thousands of microbial genomes shed light on interconnected biogeochemical processes in an aquifer system.</title>
        <authorList>
            <person name="Anantharaman K."/>
            <person name="Brown C.T."/>
            <person name="Hug L.A."/>
            <person name="Sharon I."/>
            <person name="Castelle C.J."/>
            <person name="Probst A.J."/>
            <person name="Thomas B.C."/>
            <person name="Singh A."/>
            <person name="Wilkins M.J."/>
            <person name="Karaoz U."/>
            <person name="Brodie E.L."/>
            <person name="Williams K.H."/>
            <person name="Hubbard S.S."/>
            <person name="Banfield J.F."/>
        </authorList>
    </citation>
    <scope>NUCLEOTIDE SEQUENCE [LARGE SCALE GENOMIC DNA]</scope>
</reference>
<sequence length="131" mass="14846">MTDKVKKTKADWKKELTPEQFHVLREAGTEAAFTGEYWNMHEEGDYHCRACGQELFSSDTKFDSGTGWPSFTDPANLEHIELLEDNSLGMKRTEVRCKNCGSHLGHVFPDGPGKSGQRYCINSACLRFEPK</sequence>
<name>A0A1G2Q3V2_9BACT</name>
<dbReference type="GO" id="GO:0033743">
    <property type="term" value="F:peptide-methionine (R)-S-oxide reductase activity"/>
    <property type="evidence" value="ECO:0007669"/>
    <property type="project" value="UniProtKB-UniRule"/>
</dbReference>
<dbReference type="Gene3D" id="2.170.150.20">
    <property type="entry name" value="Peptide methionine sulfoxide reductase"/>
    <property type="match status" value="1"/>
</dbReference>
<evidence type="ECO:0000256" key="5">
    <source>
        <dbReference type="ARBA" id="ARBA00048488"/>
    </source>
</evidence>
<dbReference type="GO" id="GO:0030091">
    <property type="term" value="P:protein repair"/>
    <property type="evidence" value="ECO:0007669"/>
    <property type="project" value="InterPro"/>
</dbReference>
<evidence type="ECO:0000259" key="7">
    <source>
        <dbReference type="PROSITE" id="PS51790"/>
    </source>
</evidence>
<feature type="binding site" evidence="6">
    <location>
        <position position="100"/>
    </location>
    <ligand>
        <name>Zn(2+)</name>
        <dbReference type="ChEBI" id="CHEBI:29105"/>
    </ligand>
</feature>
<dbReference type="GO" id="GO:0005737">
    <property type="term" value="C:cytoplasm"/>
    <property type="evidence" value="ECO:0007669"/>
    <property type="project" value="TreeGrafter"/>
</dbReference>
<evidence type="ECO:0000256" key="1">
    <source>
        <dbReference type="ARBA" id="ARBA00007174"/>
    </source>
</evidence>
<comment type="similarity">
    <text evidence="1 6">Belongs to the MsrB Met sulfoxide reductase family.</text>
</comment>
<dbReference type="PANTHER" id="PTHR10173:SF52">
    <property type="entry name" value="METHIONINE-R-SULFOXIDE REDUCTASE B1"/>
    <property type="match status" value="1"/>
</dbReference>
<keyword evidence="3 6" id="KW-0862">Zinc</keyword>
<dbReference type="Proteomes" id="UP000177575">
    <property type="component" value="Unassembled WGS sequence"/>
</dbReference>
<feature type="binding site" evidence="6">
    <location>
        <position position="48"/>
    </location>
    <ligand>
        <name>Zn(2+)</name>
        <dbReference type="ChEBI" id="CHEBI:29105"/>
    </ligand>
</feature>
<dbReference type="PROSITE" id="PS51790">
    <property type="entry name" value="MSRB"/>
    <property type="match status" value="1"/>
</dbReference>
<evidence type="ECO:0000256" key="2">
    <source>
        <dbReference type="ARBA" id="ARBA00022723"/>
    </source>
</evidence>
<organism evidence="8 9">
    <name type="scientific">Candidatus Veblenbacteria bacterium RIFOXYB1_FULL_43_13</name>
    <dbReference type="NCBI Taxonomy" id="1802426"/>
    <lineage>
        <taxon>Bacteria</taxon>
        <taxon>Candidatus Vebleniibacteriota</taxon>
    </lineage>
</organism>
<dbReference type="PANTHER" id="PTHR10173">
    <property type="entry name" value="METHIONINE SULFOXIDE REDUCTASE"/>
    <property type="match status" value="1"/>
</dbReference>
<feature type="binding site" evidence="6">
    <location>
        <position position="97"/>
    </location>
    <ligand>
        <name>Zn(2+)</name>
        <dbReference type="ChEBI" id="CHEBI:29105"/>
    </ligand>
</feature>
<feature type="active site" description="Nucleophile" evidence="6">
    <location>
        <position position="120"/>
    </location>
</feature>
<dbReference type="EC" id="1.8.4.12" evidence="6"/>
<dbReference type="FunFam" id="2.170.150.20:FF:000001">
    <property type="entry name" value="Peptide methionine sulfoxide reductase MsrB"/>
    <property type="match status" value="1"/>
</dbReference>
<dbReference type="InterPro" id="IPR028427">
    <property type="entry name" value="Met_Sox_Rdtase_MsrB"/>
</dbReference>
<evidence type="ECO:0000313" key="8">
    <source>
        <dbReference type="EMBL" id="OHA55275.1"/>
    </source>
</evidence>
<evidence type="ECO:0000256" key="6">
    <source>
        <dbReference type="HAMAP-Rule" id="MF_01400"/>
    </source>
</evidence>
<dbReference type="SUPFAM" id="SSF51316">
    <property type="entry name" value="Mss4-like"/>
    <property type="match status" value="1"/>
</dbReference>